<evidence type="ECO:0000256" key="3">
    <source>
        <dbReference type="ARBA" id="ARBA00022727"/>
    </source>
</evidence>
<evidence type="ECO:0000259" key="9">
    <source>
        <dbReference type="Pfam" id="PF02223"/>
    </source>
</evidence>
<feature type="domain" description="Thymidylate kinase-like" evidence="9">
    <location>
        <begin position="6"/>
        <end position="174"/>
    </location>
</feature>
<dbReference type="InterPro" id="IPR039430">
    <property type="entry name" value="Thymidylate_kin-like_dom"/>
</dbReference>
<dbReference type="EMBL" id="AP018553">
    <property type="protein sequence ID" value="BBD72487.1"/>
    <property type="molecule type" value="Genomic_DNA"/>
</dbReference>
<accession>A0A348B2T5</accession>
<reference evidence="12" key="2">
    <citation type="submission" date="2018-04" db="EMBL/GenBank/DDBJ databases">
        <title>Complete genome sequence of Sulfodiicoccus acidiphilus strain HS-1.</title>
        <authorList>
            <person name="Sakai H.D."/>
            <person name="Kurosawa N."/>
        </authorList>
    </citation>
    <scope>NUCLEOTIDE SEQUENCE [LARGE SCALE GENOMIC DNA]</scope>
    <source>
        <strain evidence="12">HS-1</strain>
    </source>
</reference>
<dbReference type="AlphaFoldDB" id="A0A348B2T5"/>
<dbReference type="EMBL" id="BMQS01000011">
    <property type="protein sequence ID" value="GGT96771.1"/>
    <property type="molecule type" value="Genomic_DNA"/>
</dbReference>
<dbReference type="RefSeq" id="WP_126449785.1">
    <property type="nucleotide sequence ID" value="NZ_AP018553.1"/>
</dbReference>
<dbReference type="Pfam" id="PF02223">
    <property type="entry name" value="Thymidylate_kin"/>
    <property type="match status" value="1"/>
</dbReference>
<evidence type="ECO:0000256" key="5">
    <source>
        <dbReference type="ARBA" id="ARBA00022777"/>
    </source>
</evidence>
<dbReference type="GO" id="GO:0006235">
    <property type="term" value="P:dTTP biosynthetic process"/>
    <property type="evidence" value="ECO:0007669"/>
    <property type="project" value="UniProtKB-UniRule"/>
</dbReference>
<dbReference type="SUPFAM" id="SSF52540">
    <property type="entry name" value="P-loop containing nucleoside triphosphate hydrolases"/>
    <property type="match status" value="1"/>
</dbReference>
<comment type="similarity">
    <text evidence="1 8">Belongs to the thymidylate kinase family.</text>
</comment>
<dbReference type="Proteomes" id="UP000276741">
    <property type="component" value="Chromosome"/>
</dbReference>
<feature type="binding site" evidence="8">
    <location>
        <begin position="8"/>
        <end position="15"/>
    </location>
    <ligand>
        <name>ATP</name>
        <dbReference type="ChEBI" id="CHEBI:30616"/>
    </ligand>
</feature>
<evidence type="ECO:0000256" key="8">
    <source>
        <dbReference type="HAMAP-Rule" id="MF_00165"/>
    </source>
</evidence>
<reference evidence="11" key="4">
    <citation type="submission" date="2020-09" db="EMBL/GenBank/DDBJ databases">
        <authorList>
            <person name="Sun Q."/>
            <person name="Ohkuma M."/>
        </authorList>
    </citation>
    <scope>NUCLEOTIDE SEQUENCE</scope>
    <source>
        <strain evidence="11">JCM 31740</strain>
    </source>
</reference>
<dbReference type="OrthoDB" id="43083at2157"/>
<dbReference type="CDD" id="cd01672">
    <property type="entry name" value="TMPK"/>
    <property type="match status" value="1"/>
</dbReference>
<dbReference type="GeneID" id="38666382"/>
<dbReference type="Proteomes" id="UP000616143">
    <property type="component" value="Unassembled WGS sequence"/>
</dbReference>
<dbReference type="InterPro" id="IPR018094">
    <property type="entry name" value="Thymidylate_kinase"/>
</dbReference>
<dbReference type="GO" id="GO:0006233">
    <property type="term" value="P:dTDP biosynthetic process"/>
    <property type="evidence" value="ECO:0007669"/>
    <property type="project" value="InterPro"/>
</dbReference>
<evidence type="ECO:0000313" key="10">
    <source>
        <dbReference type="EMBL" id="BBD72487.1"/>
    </source>
</evidence>
<keyword evidence="5 8" id="KW-0418">Kinase</keyword>
<protein>
    <recommendedName>
        <fullName evidence="8">Probable thymidylate kinase</fullName>
        <ecNumber evidence="8">2.7.4.9</ecNumber>
    </recommendedName>
    <alternativeName>
        <fullName evidence="8">dTMP kinase</fullName>
    </alternativeName>
</protein>
<dbReference type="GO" id="GO:0004798">
    <property type="term" value="F:dTMP kinase activity"/>
    <property type="evidence" value="ECO:0007669"/>
    <property type="project" value="UniProtKB-UniRule"/>
</dbReference>
<reference evidence="10" key="3">
    <citation type="journal article" date="2019" name="BMC Res. Notes">
        <title>Complete genome sequence of the Sulfodiicoccus acidiphilus strain HS-1T, the first crenarchaeon that lacks polB3, isolated from an acidic hot spring in Ohwaku-dani, Hakone, Japan.</title>
        <authorList>
            <person name="Sakai H.D."/>
            <person name="Kurosawa N."/>
        </authorList>
    </citation>
    <scope>NUCLEOTIDE SEQUENCE</scope>
    <source>
        <strain evidence="10">HS-1</strain>
    </source>
</reference>
<dbReference type="GO" id="GO:0006227">
    <property type="term" value="P:dUDP biosynthetic process"/>
    <property type="evidence" value="ECO:0007669"/>
    <property type="project" value="TreeGrafter"/>
</dbReference>
<comment type="catalytic activity">
    <reaction evidence="7 8">
        <text>dTMP + ATP = dTDP + ADP</text>
        <dbReference type="Rhea" id="RHEA:13517"/>
        <dbReference type="ChEBI" id="CHEBI:30616"/>
        <dbReference type="ChEBI" id="CHEBI:58369"/>
        <dbReference type="ChEBI" id="CHEBI:63528"/>
        <dbReference type="ChEBI" id="CHEBI:456216"/>
        <dbReference type="EC" id="2.7.4.9"/>
    </reaction>
</comment>
<evidence type="ECO:0000313" key="11">
    <source>
        <dbReference type="EMBL" id="GGT96771.1"/>
    </source>
</evidence>
<keyword evidence="2 8" id="KW-0808">Transferase</keyword>
<keyword evidence="3 8" id="KW-0545">Nucleotide biosynthesis</keyword>
<evidence type="ECO:0000256" key="2">
    <source>
        <dbReference type="ARBA" id="ARBA00022679"/>
    </source>
</evidence>
<keyword evidence="6 8" id="KW-0067">ATP-binding</keyword>
<sequence length="190" mass="21475">MKLVAIEGIDGAGKTTLANSLRPKLVGYKVIVTSEPFDVQISSLIARSGWEDGILLTLLFAADRAIHVNWMRAQNADLILTDRYFYSSMAYQSSLGIDQEWIAEVNSYFPKPDLTVLLDLDPSVARSRLKRDTYDFRRKWDSLPNVRKRYLELASKFGFLVVDASKPQEEVLNAVLPHILNLLGRSQEVS</sequence>
<dbReference type="EC" id="2.7.4.9" evidence="8"/>
<dbReference type="HAMAP" id="MF_00165">
    <property type="entry name" value="Thymidylate_kinase"/>
    <property type="match status" value="1"/>
</dbReference>
<dbReference type="InterPro" id="IPR027417">
    <property type="entry name" value="P-loop_NTPase"/>
</dbReference>
<evidence type="ECO:0000256" key="6">
    <source>
        <dbReference type="ARBA" id="ARBA00022840"/>
    </source>
</evidence>
<dbReference type="InterPro" id="IPR018095">
    <property type="entry name" value="Thymidylate_kin_CS"/>
</dbReference>
<reference evidence="11" key="1">
    <citation type="journal article" date="2014" name="Int. J. Syst. Evol. Microbiol.">
        <title>Complete genome sequence of Corynebacterium casei LMG S-19264T (=DSM 44701T), isolated from a smear-ripened cheese.</title>
        <authorList>
            <consortium name="US DOE Joint Genome Institute (JGI-PGF)"/>
            <person name="Walter F."/>
            <person name="Albersmeier A."/>
            <person name="Kalinowski J."/>
            <person name="Ruckert C."/>
        </authorList>
    </citation>
    <scope>NUCLEOTIDE SEQUENCE</scope>
    <source>
        <strain evidence="11">JCM 31740</strain>
    </source>
</reference>
<dbReference type="PROSITE" id="PS01331">
    <property type="entry name" value="THYMIDYLATE_KINASE"/>
    <property type="match status" value="1"/>
</dbReference>
<keyword evidence="4 8" id="KW-0547">Nucleotide-binding</keyword>
<dbReference type="Gene3D" id="3.40.50.300">
    <property type="entry name" value="P-loop containing nucleotide triphosphate hydrolases"/>
    <property type="match status" value="1"/>
</dbReference>
<evidence type="ECO:0000256" key="7">
    <source>
        <dbReference type="ARBA" id="ARBA00048743"/>
    </source>
</evidence>
<dbReference type="GO" id="GO:0005737">
    <property type="term" value="C:cytoplasm"/>
    <property type="evidence" value="ECO:0007669"/>
    <property type="project" value="TreeGrafter"/>
</dbReference>
<dbReference type="PANTHER" id="PTHR10344">
    <property type="entry name" value="THYMIDYLATE KINASE"/>
    <property type="match status" value="1"/>
</dbReference>
<dbReference type="GO" id="GO:0005524">
    <property type="term" value="F:ATP binding"/>
    <property type="evidence" value="ECO:0007669"/>
    <property type="project" value="UniProtKB-UniRule"/>
</dbReference>
<dbReference type="KEGG" id="sacd:HS1genome_0876"/>
<name>A0A348B2T5_9CREN</name>
<dbReference type="PANTHER" id="PTHR10344:SF4">
    <property type="entry name" value="UMP-CMP KINASE 2, MITOCHONDRIAL"/>
    <property type="match status" value="1"/>
</dbReference>
<dbReference type="NCBIfam" id="TIGR00041">
    <property type="entry name" value="DTMP_kinase"/>
    <property type="match status" value="1"/>
</dbReference>
<organism evidence="10 12">
    <name type="scientific">Sulfodiicoccus acidiphilus</name>
    <dbReference type="NCBI Taxonomy" id="1670455"/>
    <lineage>
        <taxon>Archaea</taxon>
        <taxon>Thermoproteota</taxon>
        <taxon>Thermoprotei</taxon>
        <taxon>Sulfolobales</taxon>
        <taxon>Sulfolobaceae</taxon>
        <taxon>Sulfodiicoccus</taxon>
    </lineage>
</organism>
<keyword evidence="12" id="KW-1185">Reference proteome</keyword>
<gene>
    <name evidence="8" type="primary">tmk</name>
    <name evidence="11" type="ORF">GCM10007116_12830</name>
    <name evidence="10" type="ORF">HS1genome_0876</name>
</gene>
<evidence type="ECO:0000256" key="1">
    <source>
        <dbReference type="ARBA" id="ARBA00009776"/>
    </source>
</evidence>
<evidence type="ECO:0000313" key="12">
    <source>
        <dbReference type="Proteomes" id="UP000276741"/>
    </source>
</evidence>
<evidence type="ECO:0000256" key="4">
    <source>
        <dbReference type="ARBA" id="ARBA00022741"/>
    </source>
</evidence>
<proteinExistence type="inferred from homology"/>